<dbReference type="Pfam" id="PF13578">
    <property type="entry name" value="Methyltransf_24"/>
    <property type="match status" value="1"/>
</dbReference>
<keyword evidence="5" id="KW-0128">Catecholamine metabolism</keyword>
<evidence type="ECO:0000256" key="2">
    <source>
        <dbReference type="ARBA" id="ARBA00022603"/>
    </source>
</evidence>
<dbReference type="GO" id="GO:0016206">
    <property type="term" value="F:catechol O-methyltransferase activity"/>
    <property type="evidence" value="ECO:0007669"/>
    <property type="project" value="UniProtKB-EC"/>
</dbReference>
<evidence type="ECO:0000313" key="7">
    <source>
        <dbReference type="EMBL" id="CAD9032132.1"/>
    </source>
</evidence>
<proteinExistence type="inferred from homology"/>
<comment type="similarity">
    <text evidence="6">Belongs to the class I-like SAM-binding methyltransferase superfamily. Cation-dependent O-methyltransferase family.</text>
</comment>
<dbReference type="InterPro" id="IPR002935">
    <property type="entry name" value="SAM_O-MeTrfase"/>
</dbReference>
<dbReference type="GO" id="GO:0006584">
    <property type="term" value="P:catecholamine metabolic process"/>
    <property type="evidence" value="ECO:0007669"/>
    <property type="project" value="UniProtKB-KW"/>
</dbReference>
<keyword evidence="4" id="KW-0949">S-adenosyl-L-methionine</keyword>
<dbReference type="EMBL" id="HBGA01116120">
    <property type="protein sequence ID" value="CAD9032132.1"/>
    <property type="molecule type" value="Transcribed_RNA"/>
</dbReference>
<dbReference type="SUPFAM" id="SSF53335">
    <property type="entry name" value="S-adenosyl-L-methionine-dependent methyltransferases"/>
    <property type="match status" value="1"/>
</dbReference>
<name>A0A7S1J444_9EUGL</name>
<reference evidence="7" key="1">
    <citation type="submission" date="2021-01" db="EMBL/GenBank/DDBJ databases">
        <authorList>
            <person name="Corre E."/>
            <person name="Pelletier E."/>
            <person name="Niang G."/>
            <person name="Scheremetjew M."/>
            <person name="Finn R."/>
            <person name="Kale V."/>
            <person name="Holt S."/>
            <person name="Cochrane G."/>
            <person name="Meng A."/>
            <person name="Brown T."/>
            <person name="Cohen L."/>
        </authorList>
    </citation>
    <scope>NUCLEOTIDE SEQUENCE</scope>
    <source>
        <strain evidence="7">NIES-381</strain>
    </source>
</reference>
<dbReference type="AlphaFoldDB" id="A0A7S1J444"/>
<dbReference type="PANTHER" id="PTHR43836:SF9">
    <property type="entry name" value="O-METHYLTRANSFERASE"/>
    <property type="match status" value="1"/>
</dbReference>
<evidence type="ECO:0000256" key="3">
    <source>
        <dbReference type="ARBA" id="ARBA00022679"/>
    </source>
</evidence>
<gene>
    <name evidence="7" type="ORF">EGYM00392_LOCUS43274</name>
</gene>
<evidence type="ECO:0000256" key="1">
    <source>
        <dbReference type="ARBA" id="ARBA00012880"/>
    </source>
</evidence>
<evidence type="ECO:0000256" key="6">
    <source>
        <dbReference type="ARBA" id="ARBA00023453"/>
    </source>
</evidence>
<dbReference type="PANTHER" id="PTHR43836">
    <property type="entry name" value="CATECHOL O-METHYLTRANSFERASE 1-RELATED"/>
    <property type="match status" value="1"/>
</dbReference>
<evidence type="ECO:0000256" key="4">
    <source>
        <dbReference type="ARBA" id="ARBA00022691"/>
    </source>
</evidence>
<keyword evidence="3" id="KW-0808">Transferase</keyword>
<dbReference type="GO" id="GO:0032259">
    <property type="term" value="P:methylation"/>
    <property type="evidence" value="ECO:0007669"/>
    <property type="project" value="UniProtKB-KW"/>
</dbReference>
<dbReference type="PROSITE" id="PS51682">
    <property type="entry name" value="SAM_OMT_I"/>
    <property type="match status" value="1"/>
</dbReference>
<organism evidence="7">
    <name type="scientific">Eutreptiella gymnastica</name>
    <dbReference type="NCBI Taxonomy" id="73025"/>
    <lineage>
        <taxon>Eukaryota</taxon>
        <taxon>Discoba</taxon>
        <taxon>Euglenozoa</taxon>
        <taxon>Euglenida</taxon>
        <taxon>Spirocuta</taxon>
        <taxon>Euglenophyceae</taxon>
        <taxon>Eutreptiales</taxon>
        <taxon>Eutreptiaceae</taxon>
        <taxon>Eutreptiella</taxon>
    </lineage>
</organism>
<dbReference type="Gene3D" id="3.40.50.150">
    <property type="entry name" value="Vaccinia Virus protein VP39"/>
    <property type="match status" value="1"/>
</dbReference>
<dbReference type="CDD" id="cd02440">
    <property type="entry name" value="AdoMet_MTases"/>
    <property type="match status" value="1"/>
</dbReference>
<sequence length="256" mass="29268">MGFLDRLAKSSPTLFELRSSYLYFTWRTKRRLATQYQLSMTGKFSHLHEHVMSSQVGCCPEAILKAMDSFGREDWMMTLGDAKGQYLQETVQKHRPKTVVEFGTYCGYSTLCIAAVLPPGGHLISVDCDPRFLHVAQEILAKAGLQERVTFVRCHAENFRLPPVWSPVDLLFLDHTKTEYYSTLLKMEPYFREGTVVLADDSGQYAAQLQDFLGHTRGSGLYESMEHRTLFSNRDDLHDSLEYSVYLGERNRGKDG</sequence>
<dbReference type="InterPro" id="IPR029063">
    <property type="entry name" value="SAM-dependent_MTases_sf"/>
</dbReference>
<protein>
    <recommendedName>
        <fullName evidence="1">catechol O-methyltransferase</fullName>
        <ecNumber evidence="1">2.1.1.6</ecNumber>
    </recommendedName>
</protein>
<keyword evidence="2" id="KW-0489">Methyltransferase</keyword>
<dbReference type="EC" id="2.1.1.6" evidence="1"/>
<accession>A0A7S1J444</accession>
<evidence type="ECO:0000256" key="5">
    <source>
        <dbReference type="ARBA" id="ARBA00022939"/>
    </source>
</evidence>